<dbReference type="Proteomes" id="UP000663866">
    <property type="component" value="Unassembled WGS sequence"/>
</dbReference>
<evidence type="ECO:0000313" key="8">
    <source>
        <dbReference type="EMBL" id="CAF4231791.1"/>
    </source>
</evidence>
<gene>
    <name evidence="8" type="ORF">OVN521_LOCUS28017</name>
</gene>
<dbReference type="PANTHER" id="PTHR46481:SF10">
    <property type="entry name" value="ZINC FINGER BED DOMAIN-CONTAINING PROTEIN 39"/>
    <property type="match status" value="1"/>
</dbReference>
<dbReference type="PANTHER" id="PTHR46481">
    <property type="entry name" value="ZINC FINGER BED DOMAIN-CONTAINING PROTEIN 4"/>
    <property type="match status" value="1"/>
</dbReference>
<evidence type="ECO:0000256" key="6">
    <source>
        <dbReference type="SAM" id="MobiDB-lite"/>
    </source>
</evidence>
<evidence type="ECO:0000313" key="9">
    <source>
        <dbReference type="Proteomes" id="UP000663866"/>
    </source>
</evidence>
<keyword evidence="5" id="KW-0539">Nucleus</keyword>
<dbReference type="AlphaFoldDB" id="A0A820DH39"/>
<evidence type="ECO:0000256" key="5">
    <source>
        <dbReference type="ARBA" id="ARBA00023242"/>
    </source>
</evidence>
<evidence type="ECO:0000256" key="3">
    <source>
        <dbReference type="ARBA" id="ARBA00022771"/>
    </source>
</evidence>
<dbReference type="InterPro" id="IPR012337">
    <property type="entry name" value="RNaseH-like_sf"/>
</dbReference>
<proteinExistence type="predicted"/>
<dbReference type="InterPro" id="IPR052035">
    <property type="entry name" value="ZnF_BED_domain_contain"/>
</dbReference>
<evidence type="ECO:0000259" key="7">
    <source>
        <dbReference type="Pfam" id="PF05699"/>
    </source>
</evidence>
<feature type="domain" description="HAT C-terminal dimerisation" evidence="7">
    <location>
        <begin position="367"/>
        <end position="446"/>
    </location>
</feature>
<evidence type="ECO:0000256" key="1">
    <source>
        <dbReference type="ARBA" id="ARBA00004123"/>
    </source>
</evidence>
<comment type="subcellular location">
    <subcellularLocation>
        <location evidence="1">Nucleus</location>
    </subcellularLocation>
</comment>
<dbReference type="GO" id="GO:0005634">
    <property type="term" value="C:nucleus"/>
    <property type="evidence" value="ECO:0007669"/>
    <property type="project" value="UniProtKB-SubCell"/>
</dbReference>
<organism evidence="8 9">
    <name type="scientific">Rotaria magnacalcarata</name>
    <dbReference type="NCBI Taxonomy" id="392030"/>
    <lineage>
        <taxon>Eukaryota</taxon>
        <taxon>Metazoa</taxon>
        <taxon>Spiralia</taxon>
        <taxon>Gnathifera</taxon>
        <taxon>Rotifera</taxon>
        <taxon>Eurotatoria</taxon>
        <taxon>Bdelloidea</taxon>
        <taxon>Philodinida</taxon>
        <taxon>Philodinidae</taxon>
        <taxon>Rotaria</taxon>
    </lineage>
</organism>
<comment type="caution">
    <text evidence="8">The sequence shown here is derived from an EMBL/GenBank/DDBJ whole genome shotgun (WGS) entry which is preliminary data.</text>
</comment>
<dbReference type="EMBL" id="CAJOBG010007978">
    <property type="protein sequence ID" value="CAF4231791.1"/>
    <property type="molecule type" value="Genomic_DNA"/>
</dbReference>
<dbReference type="InterPro" id="IPR008906">
    <property type="entry name" value="HATC_C_dom"/>
</dbReference>
<name>A0A820DH39_9BILA</name>
<keyword evidence="4" id="KW-0862">Zinc</keyword>
<evidence type="ECO:0000256" key="4">
    <source>
        <dbReference type="ARBA" id="ARBA00022833"/>
    </source>
</evidence>
<keyword evidence="9" id="KW-1185">Reference proteome</keyword>
<protein>
    <recommendedName>
        <fullName evidence="7">HAT C-terminal dimerisation domain-containing protein</fullName>
    </recommendedName>
</protein>
<accession>A0A820DH39</accession>
<evidence type="ECO:0000256" key="2">
    <source>
        <dbReference type="ARBA" id="ARBA00022723"/>
    </source>
</evidence>
<keyword evidence="3" id="KW-0863">Zinc-finger</keyword>
<dbReference type="SUPFAM" id="SSF53098">
    <property type="entry name" value="Ribonuclease H-like"/>
    <property type="match status" value="1"/>
</dbReference>
<feature type="region of interest" description="Disordered" evidence="6">
    <location>
        <begin position="459"/>
        <end position="484"/>
    </location>
</feature>
<keyword evidence="2" id="KW-0479">Metal-binding</keyword>
<reference evidence="8" key="1">
    <citation type="submission" date="2021-02" db="EMBL/GenBank/DDBJ databases">
        <authorList>
            <person name="Nowell W R."/>
        </authorList>
    </citation>
    <scope>NUCLEOTIDE SEQUENCE</scope>
</reference>
<dbReference type="GO" id="GO:0008270">
    <property type="term" value="F:zinc ion binding"/>
    <property type="evidence" value="ECO:0007669"/>
    <property type="project" value="UniProtKB-KW"/>
</dbReference>
<sequence length="514" mass="60159">MEFFKRFINAVSRNVEPFYLKLKQQLVSLCGLVKYYCITCDFLIEKSTGIHYGGLSIHYIDSQWQLRLFTFACQAFDYETQHTINIRSFVDRVLDEFNLRLNDNVFAVTDNENKMKSAFKENVKRIGCSAHYVNKILQHAFTYDYIQCDGAQSLFKTVRSIVTKVRQCHKQSSLSSHLQNYCDTRFSGVYIMLDSFLEVYFELVTILHDEQKVNYLKIDRDSIESLLIPYKQTLINWSCVTDEDNLLTSPVKRYIGKELEDYWVVDDVHYIATMLHPNLKSFNYTPHKKYHAEALLRSEFDKYRQLEQQRSSVINNNNNINNNLNHNRRTQVQQRNKTQLSTSLDGIFDLPTSADELHDDNDSKTEFDRYIQDKIKIGKDMNLLTYWSNNKLVYPTLTIIAQRVLCIPATNTYVERLFSASGNTITSLRTRLQISKVNQLLFIRESLSTSRELFPPMIEQSRKRANSSTCKTDMKKTKTSKGEDDDITALQYSLDDRNFDDDYDDKENDGCNDE</sequence>
<dbReference type="GO" id="GO:0046983">
    <property type="term" value="F:protein dimerization activity"/>
    <property type="evidence" value="ECO:0007669"/>
    <property type="project" value="InterPro"/>
</dbReference>
<feature type="compositionally biased region" description="Basic and acidic residues" evidence="6">
    <location>
        <begin position="472"/>
        <end position="482"/>
    </location>
</feature>
<dbReference type="Pfam" id="PF05699">
    <property type="entry name" value="Dimer_Tnp_hAT"/>
    <property type="match status" value="1"/>
</dbReference>